<reference evidence="9 10" key="1">
    <citation type="submission" date="2016-07" db="EMBL/GenBank/DDBJ databases">
        <title>Pervasive Adenine N6-methylation of Active Genes in Fungi.</title>
        <authorList>
            <consortium name="DOE Joint Genome Institute"/>
            <person name="Mondo S.J."/>
            <person name="Dannebaum R.O."/>
            <person name="Kuo R.C."/>
            <person name="Labutti K."/>
            <person name="Haridas S."/>
            <person name="Kuo A."/>
            <person name="Salamov A."/>
            <person name="Ahrendt S.R."/>
            <person name="Lipzen A."/>
            <person name="Sullivan W."/>
            <person name="Andreopoulos W.B."/>
            <person name="Clum A."/>
            <person name="Lindquist E."/>
            <person name="Daum C."/>
            <person name="Ramamoorthy G.K."/>
            <person name="Gryganskyi A."/>
            <person name="Culley D."/>
            <person name="Magnuson J.K."/>
            <person name="James T.Y."/>
            <person name="O'Malley M.A."/>
            <person name="Stajich J.E."/>
            <person name="Spatafora J.W."/>
            <person name="Visel A."/>
            <person name="Grigoriev I.V."/>
        </authorList>
    </citation>
    <scope>NUCLEOTIDE SEQUENCE [LARGE SCALE GENOMIC DNA]</scope>
    <source>
        <strain evidence="9 10">NRRL 2496</strain>
    </source>
</reference>
<evidence type="ECO:0000256" key="6">
    <source>
        <dbReference type="RuleBase" id="RU361264"/>
    </source>
</evidence>
<sequence>MSQKNQYNVLVDMDDHNYSQPATIESDGLEFQDFSSQSGNKSTGATLPPPPPPPAASSSTYYNQNQQDRNASSKPMWSVGYYAHYFDVDTSQVLERCLKTLYPVGDFATETLNNQPDLYGPFWISTTVVFAVFVCSSLAGSVAAYLAGQPHNYDFRLLSTAVFCIYLYSFVVPVLFWAALKYFGCQPSLLEIINYYGYAMTVWIPVSALCIMPFDIARWVFVGLAFALTAFFLVKNLYYVISRTDAKTSRILLVVILAAHAIFALVLKVAFYSYDFRSEGQPDQEAPQ</sequence>
<keyword evidence="3 6" id="KW-0812">Transmembrane</keyword>
<dbReference type="STRING" id="13706.A0A1X2H0K9"/>
<dbReference type="OrthoDB" id="10256463at2759"/>
<feature type="compositionally biased region" description="Polar residues" evidence="7">
    <location>
        <begin position="60"/>
        <end position="72"/>
    </location>
</feature>
<evidence type="ECO:0000256" key="2">
    <source>
        <dbReference type="ARBA" id="ARBA00010596"/>
    </source>
</evidence>
<dbReference type="Proteomes" id="UP000242180">
    <property type="component" value="Unassembled WGS sequence"/>
</dbReference>
<feature type="compositionally biased region" description="Polar residues" evidence="7">
    <location>
        <begin position="33"/>
        <end position="45"/>
    </location>
</feature>
<dbReference type="GO" id="GO:0031267">
    <property type="term" value="F:small GTPase binding"/>
    <property type="evidence" value="ECO:0007669"/>
    <property type="project" value="InterPro"/>
</dbReference>
<feature type="transmembrane region" description="Helical" evidence="6">
    <location>
        <begin position="158"/>
        <end position="180"/>
    </location>
</feature>
<feature type="transmembrane region" description="Helical" evidence="6">
    <location>
        <begin position="251"/>
        <end position="274"/>
    </location>
</feature>
<comment type="subcellular location">
    <subcellularLocation>
        <location evidence="6">Golgi apparatus membrane</location>
        <topology evidence="6">Multi-pass membrane protein</topology>
    </subcellularLocation>
    <subcellularLocation>
        <location evidence="1">Membrane</location>
        <topology evidence="1">Multi-pass membrane protein</topology>
    </subcellularLocation>
</comment>
<dbReference type="Pfam" id="PF04893">
    <property type="entry name" value="Yip1"/>
    <property type="match status" value="1"/>
</dbReference>
<feature type="region of interest" description="Disordered" evidence="7">
    <location>
        <begin position="1"/>
        <end position="72"/>
    </location>
</feature>
<proteinExistence type="inferred from homology"/>
<dbReference type="PANTHER" id="PTHR12822">
    <property type="entry name" value="PROTEIN YIPF"/>
    <property type="match status" value="1"/>
</dbReference>
<keyword evidence="5 6" id="KW-0472">Membrane</keyword>
<evidence type="ECO:0000256" key="5">
    <source>
        <dbReference type="ARBA" id="ARBA00023136"/>
    </source>
</evidence>
<evidence type="ECO:0000256" key="1">
    <source>
        <dbReference type="ARBA" id="ARBA00004141"/>
    </source>
</evidence>
<comment type="caution">
    <text evidence="9">The sequence shown here is derived from an EMBL/GenBank/DDBJ whole genome shotgun (WGS) entry which is preliminary data.</text>
</comment>
<evidence type="ECO:0000256" key="3">
    <source>
        <dbReference type="ARBA" id="ARBA00022692"/>
    </source>
</evidence>
<dbReference type="InterPro" id="IPR006977">
    <property type="entry name" value="Yip1_dom"/>
</dbReference>
<evidence type="ECO:0000313" key="9">
    <source>
        <dbReference type="EMBL" id="ORY90970.1"/>
    </source>
</evidence>
<protein>
    <recommendedName>
        <fullName evidence="6">Protein YIP</fullName>
    </recommendedName>
</protein>
<evidence type="ECO:0000256" key="4">
    <source>
        <dbReference type="ARBA" id="ARBA00022989"/>
    </source>
</evidence>
<feature type="transmembrane region" description="Helical" evidence="6">
    <location>
        <begin position="122"/>
        <end position="146"/>
    </location>
</feature>
<dbReference type="InterPro" id="IPR039765">
    <property type="entry name" value="Yip5/YIPF1/YIPF2"/>
</dbReference>
<dbReference type="EMBL" id="MCGN01000011">
    <property type="protein sequence ID" value="ORY90970.1"/>
    <property type="molecule type" value="Genomic_DNA"/>
</dbReference>
<dbReference type="InParanoid" id="A0A1X2H0K9"/>
<accession>A0A1X2H0K9</accession>
<feature type="transmembrane region" description="Helical" evidence="6">
    <location>
        <begin position="192"/>
        <end position="214"/>
    </location>
</feature>
<organism evidence="9 10">
    <name type="scientific">Syncephalastrum racemosum</name>
    <name type="common">Filamentous fungus</name>
    <dbReference type="NCBI Taxonomy" id="13706"/>
    <lineage>
        <taxon>Eukaryota</taxon>
        <taxon>Fungi</taxon>
        <taxon>Fungi incertae sedis</taxon>
        <taxon>Mucoromycota</taxon>
        <taxon>Mucoromycotina</taxon>
        <taxon>Mucoromycetes</taxon>
        <taxon>Mucorales</taxon>
        <taxon>Syncephalastraceae</taxon>
        <taxon>Syncephalastrum</taxon>
    </lineage>
</organism>
<feature type="domain" description="Yip1" evidence="8">
    <location>
        <begin position="105"/>
        <end position="266"/>
    </location>
</feature>
<dbReference type="AlphaFoldDB" id="A0A1X2H0K9"/>
<keyword evidence="4 6" id="KW-1133">Transmembrane helix</keyword>
<name>A0A1X2H0K9_SYNRA</name>
<comment type="similarity">
    <text evidence="2 6">Belongs to the YIP1 family.</text>
</comment>
<feature type="transmembrane region" description="Helical" evidence="6">
    <location>
        <begin position="220"/>
        <end position="239"/>
    </location>
</feature>
<evidence type="ECO:0000313" key="10">
    <source>
        <dbReference type="Proteomes" id="UP000242180"/>
    </source>
</evidence>
<evidence type="ECO:0000256" key="7">
    <source>
        <dbReference type="SAM" id="MobiDB-lite"/>
    </source>
</evidence>
<gene>
    <name evidence="9" type="ORF">BCR43DRAFT_479656</name>
</gene>
<keyword evidence="10" id="KW-1185">Reference proteome</keyword>
<dbReference type="PANTHER" id="PTHR12822:SF2">
    <property type="entry name" value="PROTEIN YIPF"/>
    <property type="match status" value="1"/>
</dbReference>
<dbReference type="OMA" id="VFRRCVA"/>
<dbReference type="GO" id="GO:0016192">
    <property type="term" value="P:vesicle-mediated transport"/>
    <property type="evidence" value="ECO:0007669"/>
    <property type="project" value="InterPro"/>
</dbReference>
<dbReference type="FunCoup" id="A0A1X2H0K9">
    <property type="interactions" value="281"/>
</dbReference>
<evidence type="ECO:0000259" key="8">
    <source>
        <dbReference type="Pfam" id="PF04893"/>
    </source>
</evidence>
<dbReference type="GO" id="GO:0000139">
    <property type="term" value="C:Golgi membrane"/>
    <property type="evidence" value="ECO:0007669"/>
    <property type="project" value="UniProtKB-SubCell"/>
</dbReference>